<evidence type="ECO:0000256" key="5">
    <source>
        <dbReference type="ARBA" id="ARBA00022842"/>
    </source>
</evidence>
<dbReference type="Pfam" id="PF00293">
    <property type="entry name" value="NUDIX"/>
    <property type="match status" value="1"/>
</dbReference>
<dbReference type="GO" id="GO:0005737">
    <property type="term" value="C:cytoplasm"/>
    <property type="evidence" value="ECO:0007669"/>
    <property type="project" value="TreeGrafter"/>
</dbReference>
<protein>
    <recommendedName>
        <fullName evidence="6">Nudix hydrolase domain-containing protein</fullName>
    </recommendedName>
</protein>
<evidence type="ECO:0000256" key="1">
    <source>
        <dbReference type="ARBA" id="ARBA00001946"/>
    </source>
</evidence>
<evidence type="ECO:0000313" key="7">
    <source>
        <dbReference type="EMBL" id="PJF31886.1"/>
    </source>
</evidence>
<reference evidence="7 8" key="1">
    <citation type="submission" date="2017-11" db="EMBL/GenBank/DDBJ databases">
        <title>Evolution of Phototrophy in the Chloroflexi Phylum Driven by Horizontal Gene Transfer.</title>
        <authorList>
            <person name="Ward L.M."/>
            <person name="Hemp J."/>
            <person name="Shih P.M."/>
            <person name="Mcglynn S.E."/>
            <person name="Fischer W."/>
        </authorList>
    </citation>
    <scope>NUCLEOTIDE SEQUENCE [LARGE SCALE GENOMIC DNA]</scope>
    <source>
        <strain evidence="7">CP2_2F</strain>
    </source>
</reference>
<dbReference type="PROSITE" id="PS00893">
    <property type="entry name" value="NUDIX_BOX"/>
    <property type="match status" value="1"/>
</dbReference>
<evidence type="ECO:0000256" key="4">
    <source>
        <dbReference type="ARBA" id="ARBA00022801"/>
    </source>
</evidence>
<dbReference type="PROSITE" id="PS51462">
    <property type="entry name" value="NUDIX"/>
    <property type="match status" value="1"/>
</dbReference>
<organism evidence="7 8">
    <name type="scientific">Candidatus Thermofonsia Clade 1 bacterium</name>
    <dbReference type="NCBI Taxonomy" id="2364210"/>
    <lineage>
        <taxon>Bacteria</taxon>
        <taxon>Bacillati</taxon>
        <taxon>Chloroflexota</taxon>
        <taxon>Candidatus Thermofontia</taxon>
        <taxon>Candidatus Thermofonsia Clade 1</taxon>
    </lineage>
</organism>
<dbReference type="GO" id="GO:0016818">
    <property type="term" value="F:hydrolase activity, acting on acid anhydrides, in phosphorus-containing anhydrides"/>
    <property type="evidence" value="ECO:0007669"/>
    <property type="project" value="TreeGrafter"/>
</dbReference>
<dbReference type="PANTHER" id="PTHR43758">
    <property type="entry name" value="7,8-DIHYDRO-8-OXOGUANINE TRIPHOSPHATASE"/>
    <property type="match status" value="1"/>
</dbReference>
<dbReference type="EMBL" id="PGTK01000002">
    <property type="protein sequence ID" value="PJF31886.1"/>
    <property type="molecule type" value="Genomic_DNA"/>
</dbReference>
<evidence type="ECO:0000256" key="3">
    <source>
        <dbReference type="ARBA" id="ARBA00022723"/>
    </source>
</evidence>
<keyword evidence="4" id="KW-0378">Hydrolase</keyword>
<sequence>MGAAQQGFDPSRWMIIPRTVIFLTNGGDLLLMKRAANRRVFPNRYNGLGGHVERNETVEAAALREVREECGIPPEQIRDFRLRAISHIASSATGGIMVFVFTGEALTREVQATSEGELHWIPLPMVYGLPLVGDLPHLLPRLFGQSARRDLIYLHVGYDAHDQMVITFGDGQTD</sequence>
<evidence type="ECO:0000313" key="8">
    <source>
        <dbReference type="Proteomes" id="UP000228921"/>
    </source>
</evidence>
<dbReference type="InterPro" id="IPR020084">
    <property type="entry name" value="NUDIX_hydrolase_CS"/>
</dbReference>
<keyword evidence="3" id="KW-0479">Metal-binding</keyword>
<dbReference type="Gene3D" id="3.90.79.10">
    <property type="entry name" value="Nucleoside Triphosphate Pyrophosphohydrolase"/>
    <property type="match status" value="1"/>
</dbReference>
<comment type="similarity">
    <text evidence="2">Belongs to the Nudix hydrolase family.</text>
</comment>
<feature type="domain" description="Nudix hydrolase" evidence="6">
    <location>
        <begin position="14"/>
        <end position="143"/>
    </location>
</feature>
<dbReference type="SUPFAM" id="SSF55811">
    <property type="entry name" value="Nudix"/>
    <property type="match status" value="1"/>
</dbReference>
<accession>A0A2M8P2W2</accession>
<dbReference type="InterPro" id="IPR000086">
    <property type="entry name" value="NUDIX_hydrolase_dom"/>
</dbReference>
<dbReference type="Proteomes" id="UP000228921">
    <property type="component" value="Unassembled WGS sequence"/>
</dbReference>
<dbReference type="PANTHER" id="PTHR43758:SF2">
    <property type="entry name" value="OXIDIZED PURINE NUCLEOSIDE TRIPHOSPHATE HYDROLASE"/>
    <property type="match status" value="1"/>
</dbReference>
<dbReference type="CDD" id="cd18886">
    <property type="entry name" value="NUDIX_MutT_Nudt1"/>
    <property type="match status" value="1"/>
</dbReference>
<comment type="cofactor">
    <cofactor evidence="1">
        <name>Mg(2+)</name>
        <dbReference type="ChEBI" id="CHEBI:18420"/>
    </cofactor>
</comment>
<comment type="caution">
    <text evidence="7">The sequence shown here is derived from an EMBL/GenBank/DDBJ whole genome shotgun (WGS) entry which is preliminary data.</text>
</comment>
<keyword evidence="5" id="KW-0460">Magnesium</keyword>
<dbReference type="GO" id="GO:0046872">
    <property type="term" value="F:metal ion binding"/>
    <property type="evidence" value="ECO:0007669"/>
    <property type="project" value="UniProtKB-KW"/>
</dbReference>
<gene>
    <name evidence="7" type="ORF">CUN51_02795</name>
</gene>
<dbReference type="AlphaFoldDB" id="A0A2M8P2W2"/>
<evidence type="ECO:0000256" key="2">
    <source>
        <dbReference type="ARBA" id="ARBA00005582"/>
    </source>
</evidence>
<proteinExistence type="inferred from homology"/>
<dbReference type="InterPro" id="IPR015797">
    <property type="entry name" value="NUDIX_hydrolase-like_dom_sf"/>
</dbReference>
<evidence type="ECO:0000259" key="6">
    <source>
        <dbReference type="PROSITE" id="PS51462"/>
    </source>
</evidence>
<name>A0A2M8P2W2_9CHLR</name>